<evidence type="ECO:0000256" key="1">
    <source>
        <dbReference type="SAM" id="MobiDB-lite"/>
    </source>
</evidence>
<comment type="caution">
    <text evidence="3">The sequence shown here is derived from an EMBL/GenBank/DDBJ whole genome shotgun (WGS) entry which is preliminary data.</text>
</comment>
<feature type="chain" id="PRO_5009522934" evidence="2">
    <location>
        <begin position="26"/>
        <end position="466"/>
    </location>
</feature>
<feature type="region of interest" description="Disordered" evidence="1">
    <location>
        <begin position="388"/>
        <end position="417"/>
    </location>
</feature>
<organism evidence="3 4">
    <name type="scientific">Candidatus Gottesmanbacteria bacterium RIFCSPHIGHO2_02_FULL_39_14</name>
    <dbReference type="NCBI Taxonomy" id="1798383"/>
    <lineage>
        <taxon>Bacteria</taxon>
        <taxon>Candidatus Gottesmaniibacteriota</taxon>
    </lineage>
</organism>
<sequence>MKKFPSIFFFLLLIFPIFAASPVRAATLNVPQNYSTVMAAYDAAADGDEIIVAPGSYDVCLSGNRTKRIALKAQNPATSSPASQQTILNSTCSHVIQFKTPLDTDGVFQSGDHVEFIGFVLKGSDDGFSYEAASGIVKNNIITGQSDDPIDIDGASEAHIFGNILKDGVGGGDGIENRLYTVPGSRVIQIIIKNNIIYNSRNDGIQLIDQTGTLTKRKYLIANNLIIGSGQAGLGTTQGGNSSQTDVGYALPEPAFILHNTFVNNSWGGIIGGANMKVHNNIFYNNGKVALKNVSGSSLASHNLFFGNAQDSQGSNLQNPNLFADPKFANAASPPDFSSYQLTNGSPAVNSGLNVDSYYREFGLAPPGFSGTAPDLGWLELSTGNGPTNTPPPQITNTPPPITNTPPVGGKPGDANSDNIVDGQDYMVWRANYNSQASGGASIGDFDSNARVDGQDYMIWRGNYLK</sequence>
<protein>
    <submittedName>
        <fullName evidence="3">Uncharacterized protein</fullName>
    </submittedName>
</protein>
<dbReference type="STRING" id="1798383.A3D78_06305"/>
<dbReference type="InterPro" id="IPR011050">
    <property type="entry name" value="Pectin_lyase_fold/virulence"/>
</dbReference>
<dbReference type="Proteomes" id="UP000176253">
    <property type="component" value="Unassembled WGS sequence"/>
</dbReference>
<proteinExistence type="predicted"/>
<dbReference type="Gene3D" id="2.160.20.10">
    <property type="entry name" value="Single-stranded right-handed beta-helix, Pectin lyase-like"/>
    <property type="match status" value="1"/>
</dbReference>
<accession>A0A1F5ZXZ5</accession>
<dbReference type="InterPro" id="IPR006626">
    <property type="entry name" value="PbH1"/>
</dbReference>
<feature type="signal peptide" evidence="2">
    <location>
        <begin position="1"/>
        <end position="25"/>
    </location>
</feature>
<feature type="compositionally biased region" description="Pro residues" evidence="1">
    <location>
        <begin position="389"/>
        <end position="404"/>
    </location>
</feature>
<evidence type="ECO:0000313" key="4">
    <source>
        <dbReference type="Proteomes" id="UP000176253"/>
    </source>
</evidence>
<keyword evidence="2" id="KW-0732">Signal</keyword>
<reference evidence="3 4" key="1">
    <citation type="journal article" date="2016" name="Nat. Commun.">
        <title>Thousands of microbial genomes shed light on interconnected biogeochemical processes in an aquifer system.</title>
        <authorList>
            <person name="Anantharaman K."/>
            <person name="Brown C.T."/>
            <person name="Hug L.A."/>
            <person name="Sharon I."/>
            <person name="Castelle C.J."/>
            <person name="Probst A.J."/>
            <person name="Thomas B.C."/>
            <person name="Singh A."/>
            <person name="Wilkins M.J."/>
            <person name="Karaoz U."/>
            <person name="Brodie E.L."/>
            <person name="Williams K.H."/>
            <person name="Hubbard S.S."/>
            <person name="Banfield J.F."/>
        </authorList>
    </citation>
    <scope>NUCLEOTIDE SEQUENCE [LARGE SCALE GENOMIC DNA]</scope>
</reference>
<dbReference type="SMART" id="SM00710">
    <property type="entry name" value="PbH1"/>
    <property type="match status" value="4"/>
</dbReference>
<dbReference type="EMBL" id="MFJM01000041">
    <property type="protein sequence ID" value="OGG17320.1"/>
    <property type="molecule type" value="Genomic_DNA"/>
</dbReference>
<evidence type="ECO:0000313" key="3">
    <source>
        <dbReference type="EMBL" id="OGG17320.1"/>
    </source>
</evidence>
<dbReference type="AlphaFoldDB" id="A0A1F5ZXZ5"/>
<gene>
    <name evidence="3" type="ORF">A3D78_06305</name>
</gene>
<evidence type="ECO:0000256" key="2">
    <source>
        <dbReference type="SAM" id="SignalP"/>
    </source>
</evidence>
<dbReference type="SUPFAM" id="SSF51126">
    <property type="entry name" value="Pectin lyase-like"/>
    <property type="match status" value="1"/>
</dbReference>
<dbReference type="InterPro" id="IPR012334">
    <property type="entry name" value="Pectin_lyas_fold"/>
</dbReference>
<name>A0A1F5ZXZ5_9BACT</name>